<name>A0AAE3U6H0_9BACT</name>
<dbReference type="Pfam" id="PF13646">
    <property type="entry name" value="HEAT_2"/>
    <property type="match status" value="1"/>
</dbReference>
<dbReference type="InterPro" id="IPR016024">
    <property type="entry name" value="ARM-type_fold"/>
</dbReference>
<reference evidence="2" key="1">
    <citation type="submission" date="2023-05" db="EMBL/GenBank/DDBJ databases">
        <authorList>
            <person name="Zhang X."/>
        </authorList>
    </citation>
    <scope>NUCLEOTIDE SEQUENCE</scope>
    <source>
        <strain evidence="2">YF14B1</strain>
    </source>
</reference>
<evidence type="ECO:0000313" key="2">
    <source>
        <dbReference type="EMBL" id="MDJ1480572.1"/>
    </source>
</evidence>
<gene>
    <name evidence="2" type="ORF">QNI16_08755</name>
</gene>
<dbReference type="InterPro" id="IPR011989">
    <property type="entry name" value="ARM-like"/>
</dbReference>
<comment type="caution">
    <text evidence="2">The sequence shown here is derived from an EMBL/GenBank/DDBJ whole genome shotgun (WGS) entry which is preliminary data.</text>
</comment>
<keyword evidence="1" id="KW-0812">Transmembrane</keyword>
<dbReference type="Gene3D" id="1.25.10.10">
    <property type="entry name" value="Leucine-rich Repeat Variant"/>
    <property type="match status" value="1"/>
</dbReference>
<dbReference type="RefSeq" id="WP_313977350.1">
    <property type="nucleotide sequence ID" value="NZ_JASJOS010000003.1"/>
</dbReference>
<evidence type="ECO:0000313" key="3">
    <source>
        <dbReference type="Proteomes" id="UP001241110"/>
    </source>
</evidence>
<keyword evidence="1" id="KW-0472">Membrane</keyword>
<dbReference type="SUPFAM" id="SSF48371">
    <property type="entry name" value="ARM repeat"/>
    <property type="match status" value="1"/>
</dbReference>
<accession>A0AAE3U6H0</accession>
<dbReference type="AlphaFoldDB" id="A0AAE3U6H0"/>
<dbReference type="Proteomes" id="UP001241110">
    <property type="component" value="Unassembled WGS sequence"/>
</dbReference>
<evidence type="ECO:0000256" key="1">
    <source>
        <dbReference type="SAM" id="Phobius"/>
    </source>
</evidence>
<proteinExistence type="predicted"/>
<organism evidence="2 3">
    <name type="scientific">Xanthocytophaga flava</name>
    <dbReference type="NCBI Taxonomy" id="3048013"/>
    <lineage>
        <taxon>Bacteria</taxon>
        <taxon>Pseudomonadati</taxon>
        <taxon>Bacteroidota</taxon>
        <taxon>Cytophagia</taxon>
        <taxon>Cytophagales</taxon>
        <taxon>Rhodocytophagaceae</taxon>
        <taxon>Xanthocytophaga</taxon>
    </lineage>
</organism>
<protein>
    <submittedName>
        <fullName evidence="2">HEAT repeat domain-containing protein</fullName>
    </submittedName>
</protein>
<sequence length="252" mass="28832">MEVIEALLEKYWEGETTIAEERRLKEYFTKTKDIPAHLVIYKDQFGLFSEWKKEEELSEDFDAQLSRKIQTEARVLALKPRMAYWQWAAGIAAGVALFVIGFYSGNQNPSDQPQLSDLQNEMKKLRETVVVSQLKQTSASERIKGVNYVYDMKDKSPEVIDALIETLNTDENSNVRLAAANALFTFKDISKARTALIESIKKQEDPSVKIALINIMIAMKDKKAKPAIEDFLKKEPIPQNIKESIRKELQSI</sequence>
<feature type="transmembrane region" description="Helical" evidence="1">
    <location>
        <begin position="84"/>
        <end position="103"/>
    </location>
</feature>
<dbReference type="EMBL" id="JASJOS010000003">
    <property type="protein sequence ID" value="MDJ1480572.1"/>
    <property type="molecule type" value="Genomic_DNA"/>
</dbReference>
<keyword evidence="1" id="KW-1133">Transmembrane helix</keyword>